<evidence type="ECO:0000313" key="3">
    <source>
        <dbReference type="EMBL" id="KAK6958325.1"/>
    </source>
</evidence>
<sequence>MESKHQATAVSDTSRFSRSTRILLWVVLPAIFIVLGIASPLTALLSLFILAPTFCLLRYDRARPVNQRTDLETFIWSYVFVGTVGVFAVVVVQSLLLYLLSYALFPSSTSILLAEFARSEDEVASLDAETLATRRQIASKLLKYSGLVYARRRGRITHEHNYITLAAAAALGFSTFENIGFIYAAVQEGKGFGHLALAIVERVLIGTPMHLMGGILIGLAAADHDFRGKTSSLVQIIGLPALIHGAWDFSLFGTSALNGNVGWIHPHGKSLLAVIIIAVIVEGTLFFVVRKRFASWNSHEPFKATDSGDDNDEEDKEDEIRRNYKQ</sequence>
<evidence type="ECO:0008006" key="5">
    <source>
        <dbReference type="Google" id="ProtNLM"/>
    </source>
</evidence>
<feature type="region of interest" description="Disordered" evidence="1">
    <location>
        <begin position="301"/>
        <end position="326"/>
    </location>
</feature>
<feature type="transmembrane region" description="Helical" evidence="2">
    <location>
        <begin position="233"/>
        <end position="250"/>
    </location>
</feature>
<feature type="transmembrane region" description="Helical" evidence="2">
    <location>
        <begin position="22"/>
        <end position="54"/>
    </location>
</feature>
<evidence type="ECO:0000256" key="2">
    <source>
        <dbReference type="SAM" id="Phobius"/>
    </source>
</evidence>
<feature type="transmembrane region" description="Helical" evidence="2">
    <location>
        <begin position="192"/>
        <end position="221"/>
    </location>
</feature>
<dbReference type="PANTHER" id="PTHR36844">
    <property type="entry name" value="PROTEASE PRSW"/>
    <property type="match status" value="1"/>
</dbReference>
<dbReference type="EMBL" id="JBANMG010000001">
    <property type="protein sequence ID" value="KAK6958325.1"/>
    <property type="molecule type" value="Genomic_DNA"/>
</dbReference>
<name>A0AAX6N0D6_9PEZI</name>
<feature type="transmembrane region" description="Helical" evidence="2">
    <location>
        <begin position="270"/>
        <end position="289"/>
    </location>
</feature>
<feature type="transmembrane region" description="Helical" evidence="2">
    <location>
        <begin position="74"/>
        <end position="100"/>
    </location>
</feature>
<keyword evidence="2" id="KW-1133">Transmembrane helix</keyword>
<dbReference type="GO" id="GO:0008233">
    <property type="term" value="F:peptidase activity"/>
    <property type="evidence" value="ECO:0007669"/>
    <property type="project" value="InterPro"/>
</dbReference>
<organism evidence="3 4">
    <name type="scientific">Daldinia eschscholtzii</name>
    <dbReference type="NCBI Taxonomy" id="292717"/>
    <lineage>
        <taxon>Eukaryota</taxon>
        <taxon>Fungi</taxon>
        <taxon>Dikarya</taxon>
        <taxon>Ascomycota</taxon>
        <taxon>Pezizomycotina</taxon>
        <taxon>Sordariomycetes</taxon>
        <taxon>Xylariomycetidae</taxon>
        <taxon>Xylariales</taxon>
        <taxon>Hypoxylaceae</taxon>
        <taxon>Daldinia</taxon>
    </lineage>
</organism>
<gene>
    <name evidence="3" type="ORF">Daesc_001123</name>
</gene>
<evidence type="ECO:0000313" key="4">
    <source>
        <dbReference type="Proteomes" id="UP001369815"/>
    </source>
</evidence>
<dbReference type="InterPro" id="IPR026898">
    <property type="entry name" value="PrsW"/>
</dbReference>
<proteinExistence type="predicted"/>
<keyword evidence="2" id="KW-0472">Membrane</keyword>
<keyword evidence="4" id="KW-1185">Reference proteome</keyword>
<dbReference type="Pfam" id="PF13367">
    <property type="entry name" value="PrsW-protease"/>
    <property type="match status" value="1"/>
</dbReference>
<comment type="caution">
    <text evidence="3">The sequence shown here is derived from an EMBL/GenBank/DDBJ whole genome shotgun (WGS) entry which is preliminary data.</text>
</comment>
<dbReference type="Proteomes" id="UP001369815">
    <property type="component" value="Unassembled WGS sequence"/>
</dbReference>
<evidence type="ECO:0000256" key="1">
    <source>
        <dbReference type="SAM" id="MobiDB-lite"/>
    </source>
</evidence>
<keyword evidence="2" id="KW-0812">Transmembrane</keyword>
<protein>
    <recommendedName>
        <fullName evidence="5">PrsW family intramembrane metalloprotease</fullName>
    </recommendedName>
</protein>
<feature type="transmembrane region" description="Helical" evidence="2">
    <location>
        <begin position="162"/>
        <end position="186"/>
    </location>
</feature>
<dbReference type="AlphaFoldDB" id="A0AAX6N0D6"/>
<dbReference type="PANTHER" id="PTHR36844:SF1">
    <property type="entry name" value="PROTEASE PRSW"/>
    <property type="match status" value="1"/>
</dbReference>
<reference evidence="3 4" key="1">
    <citation type="journal article" date="2024" name="Front Chem Biol">
        <title>Unveiling the potential of Daldinia eschscholtzii MFLUCC 19-0629 through bioactivity and bioinformatics studies for enhanced sustainable agriculture production.</title>
        <authorList>
            <person name="Brooks S."/>
            <person name="Weaver J.A."/>
            <person name="Klomchit A."/>
            <person name="Alharthi S.A."/>
            <person name="Onlamun T."/>
            <person name="Nurani R."/>
            <person name="Vong T.K."/>
            <person name="Alberti F."/>
            <person name="Greco C."/>
        </authorList>
    </citation>
    <scope>NUCLEOTIDE SEQUENCE [LARGE SCALE GENOMIC DNA]</scope>
    <source>
        <strain evidence="3">MFLUCC 19-0629</strain>
    </source>
</reference>
<feature type="compositionally biased region" description="Acidic residues" evidence="1">
    <location>
        <begin position="307"/>
        <end position="317"/>
    </location>
</feature>
<accession>A0AAX6N0D6</accession>